<sequence length="65" mass="7739">YKFAPAKLTHSIEMECFEWPTTPRLFDLDRLQPSTMSMITDSWWEQQYSKRPAITHQLLFVCTVS</sequence>
<organism evidence="1 2">
    <name type="scientific">Didymodactylos carnosus</name>
    <dbReference type="NCBI Taxonomy" id="1234261"/>
    <lineage>
        <taxon>Eukaryota</taxon>
        <taxon>Metazoa</taxon>
        <taxon>Spiralia</taxon>
        <taxon>Gnathifera</taxon>
        <taxon>Rotifera</taxon>
        <taxon>Eurotatoria</taxon>
        <taxon>Bdelloidea</taxon>
        <taxon>Philodinida</taxon>
        <taxon>Philodinidae</taxon>
        <taxon>Didymodactylos</taxon>
    </lineage>
</organism>
<dbReference type="AlphaFoldDB" id="A0A8S2XAB6"/>
<evidence type="ECO:0000313" key="1">
    <source>
        <dbReference type="EMBL" id="CAF4486703.1"/>
    </source>
</evidence>
<name>A0A8S2XAB6_9BILA</name>
<feature type="non-terminal residue" evidence="1">
    <location>
        <position position="1"/>
    </location>
</feature>
<reference evidence="1" key="1">
    <citation type="submission" date="2021-02" db="EMBL/GenBank/DDBJ databases">
        <authorList>
            <person name="Nowell W R."/>
        </authorList>
    </citation>
    <scope>NUCLEOTIDE SEQUENCE</scope>
</reference>
<accession>A0A8S2XAB6</accession>
<evidence type="ECO:0000313" key="2">
    <source>
        <dbReference type="Proteomes" id="UP000682733"/>
    </source>
</evidence>
<gene>
    <name evidence="1" type="ORF">TMI583_LOCUS47385</name>
</gene>
<protein>
    <submittedName>
        <fullName evidence="1">Uncharacterized protein</fullName>
    </submittedName>
</protein>
<dbReference type="Proteomes" id="UP000682733">
    <property type="component" value="Unassembled WGS sequence"/>
</dbReference>
<comment type="caution">
    <text evidence="1">The sequence shown here is derived from an EMBL/GenBank/DDBJ whole genome shotgun (WGS) entry which is preliminary data.</text>
</comment>
<dbReference type="EMBL" id="CAJOBA010091537">
    <property type="protein sequence ID" value="CAF4486703.1"/>
    <property type="molecule type" value="Genomic_DNA"/>
</dbReference>
<proteinExistence type="predicted"/>